<sequence length="209" mass="22602">MKITAVVGSPRGMRSRTRKLAGFVLAGAEEAGGMVDIIDLADLQIVPCTACESCSLDGMCVFADDFSAAYDRMLDADGLVLASPVYVDNISGQMKVFIDRLADAMHYQTFAGKYGCSVATTRVSGGDAVTGYLNHVLNYFGVTAIEGMSVALGDDPEALDRAEAAARDLGRRLVRAVRERPRYPDQEAGMAERRECFASIVREGWIRDE</sequence>
<organism evidence="7 8">
    <name type="scientific">Methanoculleus frigidifontis</name>
    <dbReference type="NCBI Taxonomy" id="2584085"/>
    <lineage>
        <taxon>Archaea</taxon>
        <taxon>Methanobacteriati</taxon>
        <taxon>Methanobacteriota</taxon>
        <taxon>Stenosarchaea group</taxon>
        <taxon>Methanomicrobia</taxon>
        <taxon>Methanomicrobiales</taxon>
        <taxon>Methanomicrobiaceae</taxon>
        <taxon>Methanoculleus</taxon>
    </lineage>
</organism>
<evidence type="ECO:0000259" key="6">
    <source>
        <dbReference type="Pfam" id="PF03358"/>
    </source>
</evidence>
<evidence type="ECO:0000256" key="2">
    <source>
        <dbReference type="ARBA" id="ARBA00001966"/>
    </source>
</evidence>
<gene>
    <name evidence="7" type="ORF">FGU65_13970</name>
</gene>
<keyword evidence="4" id="KW-0288">FMN</keyword>
<comment type="caution">
    <text evidence="7">The sequence shown here is derived from an EMBL/GenBank/DDBJ whole genome shotgun (WGS) entry which is preliminary data.</text>
</comment>
<dbReference type="PANTHER" id="PTHR43278:SF1">
    <property type="entry name" value="IRON-SULFUR FLAVOPROTEIN MJ1083"/>
    <property type="match status" value="1"/>
</dbReference>
<proteinExistence type="inferred from homology"/>
<evidence type="ECO:0000256" key="4">
    <source>
        <dbReference type="ARBA" id="ARBA00022643"/>
    </source>
</evidence>
<evidence type="ECO:0000313" key="7">
    <source>
        <dbReference type="EMBL" id="MDN7025978.1"/>
    </source>
</evidence>
<dbReference type="EMBL" id="VCYH01000012">
    <property type="protein sequence ID" value="MDN7025978.1"/>
    <property type="molecule type" value="Genomic_DNA"/>
</dbReference>
<accession>A0ABT8MDG2</accession>
<evidence type="ECO:0000256" key="1">
    <source>
        <dbReference type="ARBA" id="ARBA00001917"/>
    </source>
</evidence>
<keyword evidence="3" id="KW-0285">Flavoprotein</keyword>
<reference evidence="7" key="1">
    <citation type="submission" date="2019-05" db="EMBL/GenBank/DDBJ databases">
        <title>Methanoculleus sp. FWC-SCC1, a methanogenic archaeon isolated from deep marine cold seep.</title>
        <authorList>
            <person name="Chen Y.-W."/>
            <person name="Chen S.-C."/>
            <person name="Teng N.-H."/>
            <person name="Lai M.-C."/>
        </authorList>
    </citation>
    <scope>NUCLEOTIDE SEQUENCE</scope>
    <source>
        <strain evidence="7">FWC-SCC1</strain>
    </source>
</reference>
<protein>
    <submittedName>
        <fullName evidence="7">Flavodoxin family protein</fullName>
    </submittedName>
</protein>
<evidence type="ECO:0000256" key="5">
    <source>
        <dbReference type="ARBA" id="ARBA00038292"/>
    </source>
</evidence>
<evidence type="ECO:0000313" key="8">
    <source>
        <dbReference type="Proteomes" id="UP001168338"/>
    </source>
</evidence>
<keyword evidence="8" id="KW-1185">Reference proteome</keyword>
<dbReference type="InterPro" id="IPR005025">
    <property type="entry name" value="FMN_Rdtase-like_dom"/>
</dbReference>
<dbReference type="Gene3D" id="3.40.50.360">
    <property type="match status" value="1"/>
</dbReference>
<dbReference type="Proteomes" id="UP001168338">
    <property type="component" value="Unassembled WGS sequence"/>
</dbReference>
<comment type="similarity">
    <text evidence="5">Belongs to the SsuE family. Isf subfamily.</text>
</comment>
<name>A0ABT8MDG2_9EURY</name>
<evidence type="ECO:0000256" key="3">
    <source>
        <dbReference type="ARBA" id="ARBA00022630"/>
    </source>
</evidence>
<dbReference type="PANTHER" id="PTHR43278">
    <property type="entry name" value="NAD(P)H-DEPENDENT FMN-CONTAINING OXIDOREDUCTASE YWQN-RELATED"/>
    <property type="match status" value="1"/>
</dbReference>
<comment type="cofactor">
    <cofactor evidence="2">
        <name>[4Fe-4S] cluster</name>
        <dbReference type="ChEBI" id="CHEBI:49883"/>
    </cofactor>
</comment>
<dbReference type="RefSeq" id="WP_301665177.1">
    <property type="nucleotide sequence ID" value="NZ_VCYH01000012.1"/>
</dbReference>
<dbReference type="Pfam" id="PF03358">
    <property type="entry name" value="FMN_red"/>
    <property type="match status" value="1"/>
</dbReference>
<comment type="cofactor">
    <cofactor evidence="1">
        <name>FMN</name>
        <dbReference type="ChEBI" id="CHEBI:58210"/>
    </cofactor>
</comment>
<feature type="domain" description="NADPH-dependent FMN reductase-like" evidence="6">
    <location>
        <begin position="1"/>
        <end position="154"/>
    </location>
</feature>
<dbReference type="InterPro" id="IPR051796">
    <property type="entry name" value="ISF_SsuE-like"/>
</dbReference>
<dbReference type="InterPro" id="IPR029039">
    <property type="entry name" value="Flavoprotein-like_sf"/>
</dbReference>
<dbReference type="SUPFAM" id="SSF52218">
    <property type="entry name" value="Flavoproteins"/>
    <property type="match status" value="1"/>
</dbReference>